<name>A0A858SZB9_9RHOB</name>
<dbReference type="Proteomes" id="UP000503308">
    <property type="component" value="Chromosome"/>
</dbReference>
<reference evidence="1 2" key="1">
    <citation type="submission" date="2020-02" db="EMBL/GenBank/DDBJ databases">
        <title>Genome sequence of Roseobacter ponti.</title>
        <authorList>
            <person name="Hollensteiner J."/>
            <person name="Schneider D."/>
            <person name="Poehlein A."/>
            <person name="Daniel R."/>
        </authorList>
    </citation>
    <scope>NUCLEOTIDE SEQUENCE [LARGE SCALE GENOMIC DNA]</scope>
    <source>
        <strain evidence="1 2">DSM 106830</strain>
    </source>
</reference>
<keyword evidence="2" id="KW-1185">Reference proteome</keyword>
<organism evidence="1 2">
    <name type="scientific">Roseobacter ponti</name>
    <dbReference type="NCBI Taxonomy" id="1891787"/>
    <lineage>
        <taxon>Bacteria</taxon>
        <taxon>Pseudomonadati</taxon>
        <taxon>Pseudomonadota</taxon>
        <taxon>Alphaproteobacteria</taxon>
        <taxon>Rhodobacterales</taxon>
        <taxon>Roseobacteraceae</taxon>
        <taxon>Roseobacter</taxon>
    </lineage>
</organism>
<dbReference type="AlphaFoldDB" id="A0A858SZB9"/>
<evidence type="ECO:0000313" key="2">
    <source>
        <dbReference type="Proteomes" id="UP000503308"/>
    </source>
</evidence>
<proteinExistence type="predicted"/>
<accession>A0A858SZB9</accession>
<dbReference type="RefSeq" id="WP_169642058.1">
    <property type="nucleotide sequence ID" value="NZ_CP048788.1"/>
</dbReference>
<protein>
    <submittedName>
        <fullName evidence="1">Uncharacterized protein</fullName>
    </submittedName>
</protein>
<gene>
    <name evidence="1" type="ORF">G3256_17510</name>
</gene>
<dbReference type="EMBL" id="CP048788">
    <property type="protein sequence ID" value="QJF52841.1"/>
    <property type="molecule type" value="Genomic_DNA"/>
</dbReference>
<evidence type="ECO:0000313" key="1">
    <source>
        <dbReference type="EMBL" id="QJF52841.1"/>
    </source>
</evidence>
<sequence length="247" mass="26634">MVSPSDIVLILGSGPQAPVAAGWPRAWFDRIVTINNAWSIRSDWDDLIFPEDFPRDRRPAAPAPGQRLIGADQFVPAQNKSGGFVFAGGTMAFTAGYWALETLRPKVMAWLGCDMVYPASGPTHFYGTGTADPLRADVTLQDLGAKSARLALIAASRGCHCVNLSEGPSELLFARLKPENLRAAGVRPASTGAVSDIMAAEKALSYGVPSGRYWEESHRFDARALARIDAQWRTTWESLPQSAGFAA</sequence>
<dbReference type="KEGG" id="rpon:G3256_17510"/>